<gene>
    <name evidence="1" type="ORF">S01H4_38105</name>
</gene>
<protein>
    <recommendedName>
        <fullName evidence="2">Abortive infection protein-like C-terminal domain-containing protein</fullName>
    </recommendedName>
</protein>
<comment type="caution">
    <text evidence="1">The sequence shown here is derived from an EMBL/GenBank/DDBJ whole genome shotgun (WGS) entry which is preliminary data.</text>
</comment>
<dbReference type="EMBL" id="BART01020517">
    <property type="protein sequence ID" value="GAH04452.1"/>
    <property type="molecule type" value="Genomic_DNA"/>
</dbReference>
<organism evidence="1">
    <name type="scientific">marine sediment metagenome</name>
    <dbReference type="NCBI Taxonomy" id="412755"/>
    <lineage>
        <taxon>unclassified sequences</taxon>
        <taxon>metagenomes</taxon>
        <taxon>ecological metagenomes</taxon>
    </lineage>
</organism>
<sequence>MSTSKTSTQAEILGTLPKVHRTALLKAFNKIIKNFRERRWEPSELNGGKFCEVVYSILEGHTTGKFSSRPRKPRNMVDACRKLEQADKNKFCRSVRIQIPRMLIVLYEIRNNRGIGHIGGDVDPNHMDALAVLNTCKWILAELVRIFHNTDTSTATQMVEKLIVR</sequence>
<proteinExistence type="predicted"/>
<dbReference type="AlphaFoldDB" id="X1CAI7"/>
<accession>X1CAI7</accession>
<evidence type="ECO:0008006" key="2">
    <source>
        <dbReference type="Google" id="ProtNLM"/>
    </source>
</evidence>
<name>X1CAI7_9ZZZZ</name>
<reference evidence="1" key="1">
    <citation type="journal article" date="2014" name="Front. Microbiol.">
        <title>High frequency of phylogenetically diverse reductive dehalogenase-homologous genes in deep subseafloor sedimentary metagenomes.</title>
        <authorList>
            <person name="Kawai M."/>
            <person name="Futagami T."/>
            <person name="Toyoda A."/>
            <person name="Takaki Y."/>
            <person name="Nishi S."/>
            <person name="Hori S."/>
            <person name="Arai W."/>
            <person name="Tsubouchi T."/>
            <person name="Morono Y."/>
            <person name="Uchiyama I."/>
            <person name="Ito T."/>
            <person name="Fujiyama A."/>
            <person name="Inagaki F."/>
            <person name="Takami H."/>
        </authorList>
    </citation>
    <scope>NUCLEOTIDE SEQUENCE</scope>
    <source>
        <strain evidence="1">Expedition CK06-06</strain>
    </source>
</reference>
<feature type="non-terminal residue" evidence="1">
    <location>
        <position position="165"/>
    </location>
</feature>
<evidence type="ECO:0000313" key="1">
    <source>
        <dbReference type="EMBL" id="GAH04452.1"/>
    </source>
</evidence>